<evidence type="ECO:0000256" key="1">
    <source>
        <dbReference type="SAM" id="Phobius"/>
    </source>
</evidence>
<dbReference type="RefSeq" id="WP_257791617.1">
    <property type="nucleotide sequence ID" value="NZ_CP015902.2"/>
</dbReference>
<protein>
    <submittedName>
        <fullName evidence="2">Uncharacterized protein</fullName>
    </submittedName>
</protein>
<dbReference type="Proteomes" id="UP000192095">
    <property type="component" value="Chromosome"/>
</dbReference>
<dbReference type="EMBL" id="CP015902">
    <property type="protein sequence ID" value="WMD27515.1"/>
    <property type="molecule type" value="Genomic_DNA"/>
</dbReference>
<accession>A0AAF0P148</accession>
<name>A0AAF0P148_LACLL</name>
<keyword evidence="1" id="KW-1133">Transmembrane helix</keyword>
<evidence type="ECO:0000313" key="2">
    <source>
        <dbReference type="EMBL" id="WMD27515.1"/>
    </source>
</evidence>
<proteinExistence type="predicted"/>
<evidence type="ECO:0000313" key="3">
    <source>
        <dbReference type="Proteomes" id="UP000192095"/>
    </source>
</evidence>
<keyword evidence="1" id="KW-0472">Membrane</keyword>
<dbReference type="AlphaFoldDB" id="A0AAF0P148"/>
<organism evidence="2 3">
    <name type="scientific">Lactococcus lactis subsp. lactis</name>
    <name type="common">Streptococcus lactis</name>
    <dbReference type="NCBI Taxonomy" id="1360"/>
    <lineage>
        <taxon>Bacteria</taxon>
        <taxon>Bacillati</taxon>
        <taxon>Bacillota</taxon>
        <taxon>Bacilli</taxon>
        <taxon>Lactobacillales</taxon>
        <taxon>Streptococcaceae</taxon>
        <taxon>Lactococcus</taxon>
    </lineage>
</organism>
<reference evidence="2 3" key="1">
    <citation type="journal article" date="2017" name="BMC Genomics">
        <title>Comparative and functional genomics of the Lactococcus lactis taxon; insights into evolution and niche adaptation.</title>
        <authorList>
            <person name="Kelleher P."/>
            <person name="Bottacini F."/>
            <person name="Mahony J."/>
            <person name="Kilcawley K.N."/>
            <person name="van Sinderen D."/>
        </authorList>
    </citation>
    <scope>NUCLEOTIDE SEQUENCE [LARGE SCALE GENOMIC DNA]</scope>
    <source>
        <strain evidence="2 3">UC06</strain>
    </source>
</reference>
<feature type="transmembrane region" description="Helical" evidence="1">
    <location>
        <begin position="12"/>
        <end position="37"/>
    </location>
</feature>
<sequence>MFKKSGEIIGNAFVWLLFIATCLIFLGLLLRALRFIWLGY</sequence>
<gene>
    <name evidence="2" type="ORF">LLUC06_03020</name>
</gene>
<keyword evidence="1" id="KW-0812">Transmembrane</keyword>